<accession>A0ABX7JEM1</accession>
<dbReference type="Proteomes" id="UP000663629">
    <property type="component" value="Chromosome 1"/>
</dbReference>
<dbReference type="EMBL" id="CP070368">
    <property type="protein sequence ID" value="QRZ12685.1"/>
    <property type="molecule type" value="Genomic_DNA"/>
</dbReference>
<gene>
    <name evidence="1" type="ORF">JWJ88_08690</name>
</gene>
<dbReference type="RefSeq" id="WP_205293713.1">
    <property type="nucleotide sequence ID" value="NZ_CP070368.1"/>
</dbReference>
<reference evidence="1 2" key="1">
    <citation type="submission" date="2021-02" db="EMBL/GenBank/DDBJ databases">
        <title>Paracoccus methylovroum sp.nov., a new methanol and methylamine utilizing methylotrophic denitrifer.</title>
        <authorList>
            <person name="Timsy T."/>
            <person name="Behrendt U."/>
            <person name="Ulrich A."/>
            <person name="Spanner T."/>
            <person name="Foesel B.U."/>
            <person name="Horn M.A."/>
            <person name="Kolb S."/>
        </authorList>
    </citation>
    <scope>NUCLEOTIDE SEQUENCE [LARGE SCALE GENOMIC DNA]</scope>
    <source>
        <strain evidence="1 2">H4-D09</strain>
    </source>
</reference>
<organism evidence="1 2">
    <name type="scientific">Paracoccus methylovorus</name>
    <dbReference type="NCBI Taxonomy" id="2812658"/>
    <lineage>
        <taxon>Bacteria</taxon>
        <taxon>Pseudomonadati</taxon>
        <taxon>Pseudomonadota</taxon>
        <taxon>Alphaproteobacteria</taxon>
        <taxon>Rhodobacterales</taxon>
        <taxon>Paracoccaceae</taxon>
        <taxon>Paracoccus</taxon>
    </lineage>
</organism>
<evidence type="ECO:0000313" key="1">
    <source>
        <dbReference type="EMBL" id="QRZ12685.1"/>
    </source>
</evidence>
<evidence type="ECO:0000313" key="2">
    <source>
        <dbReference type="Proteomes" id="UP000663629"/>
    </source>
</evidence>
<name>A0ABX7JEM1_9RHOB</name>
<sequence>MANIIDLDSYTQMIRDNLERGPTVLAVASADATLSLFIGNLDHAKGYRSVGLVNFAFSTWRTAAVLSKAGNASQIPSLLRLSLESMLYAHLFMHDSGWLKIWSERGTNPKSRDNFRRNGFGAARAAMQMRDKRLFEAIISLYDEMIDTGGHPNSDAIELMTTMDFKPGEENGTVYFSHLGDGAARHLATVNVVRAADQILCVAKHIWPERYELYGIRLQHKAFREQAITYIRINETIKHQRFTPPIR</sequence>
<keyword evidence="2" id="KW-1185">Reference proteome</keyword>
<protein>
    <submittedName>
        <fullName evidence="1">Uncharacterized protein</fullName>
    </submittedName>
</protein>
<proteinExistence type="predicted"/>